<comment type="caution">
    <text evidence="1">The sequence shown here is derived from an EMBL/GenBank/DDBJ whole genome shotgun (WGS) entry which is preliminary data.</text>
</comment>
<proteinExistence type="predicted"/>
<accession>A0A4C1WUG7</accession>
<evidence type="ECO:0000313" key="2">
    <source>
        <dbReference type="Proteomes" id="UP000299102"/>
    </source>
</evidence>
<sequence length="132" mass="15145">MRWGERDKFKFAPQKTKATLFTRKLKCDLPIVRLAGKQIELVNELKLAYAAKVTWELNQEIIRTTYVAVIEPIVLYAASAWSLTEVFLMNRKRQETLQRGFAQKICKSYRTISLNGISALVLSGLLCHSIQI</sequence>
<protein>
    <submittedName>
        <fullName evidence="1">Uncharacterized protein</fullName>
    </submittedName>
</protein>
<name>A0A4C1WUG7_EUMVA</name>
<keyword evidence="2" id="KW-1185">Reference proteome</keyword>
<dbReference type="Proteomes" id="UP000299102">
    <property type="component" value="Unassembled WGS sequence"/>
</dbReference>
<dbReference type="EMBL" id="BGZK01000649">
    <property type="protein sequence ID" value="GBP54533.1"/>
    <property type="molecule type" value="Genomic_DNA"/>
</dbReference>
<evidence type="ECO:0000313" key="1">
    <source>
        <dbReference type="EMBL" id="GBP54533.1"/>
    </source>
</evidence>
<dbReference type="AlphaFoldDB" id="A0A4C1WUG7"/>
<gene>
    <name evidence="1" type="ORF">EVAR_43405_1</name>
</gene>
<organism evidence="1 2">
    <name type="scientific">Eumeta variegata</name>
    <name type="common">Bagworm moth</name>
    <name type="synonym">Eumeta japonica</name>
    <dbReference type="NCBI Taxonomy" id="151549"/>
    <lineage>
        <taxon>Eukaryota</taxon>
        <taxon>Metazoa</taxon>
        <taxon>Ecdysozoa</taxon>
        <taxon>Arthropoda</taxon>
        <taxon>Hexapoda</taxon>
        <taxon>Insecta</taxon>
        <taxon>Pterygota</taxon>
        <taxon>Neoptera</taxon>
        <taxon>Endopterygota</taxon>
        <taxon>Lepidoptera</taxon>
        <taxon>Glossata</taxon>
        <taxon>Ditrysia</taxon>
        <taxon>Tineoidea</taxon>
        <taxon>Psychidae</taxon>
        <taxon>Oiketicinae</taxon>
        <taxon>Eumeta</taxon>
    </lineage>
</organism>
<reference evidence="1 2" key="1">
    <citation type="journal article" date="2019" name="Commun. Biol.">
        <title>The bagworm genome reveals a unique fibroin gene that provides high tensile strength.</title>
        <authorList>
            <person name="Kono N."/>
            <person name="Nakamura H."/>
            <person name="Ohtoshi R."/>
            <person name="Tomita M."/>
            <person name="Numata K."/>
            <person name="Arakawa K."/>
        </authorList>
    </citation>
    <scope>NUCLEOTIDE SEQUENCE [LARGE SCALE GENOMIC DNA]</scope>
</reference>
<dbReference type="OrthoDB" id="411871at2759"/>